<dbReference type="InterPro" id="IPR053905">
    <property type="entry name" value="EF-G-like_DII"/>
</dbReference>
<evidence type="ECO:0000313" key="12">
    <source>
        <dbReference type="EMBL" id="GAX29283.1"/>
    </source>
</evidence>
<protein>
    <recommendedName>
        <fullName evidence="8">Translation initiation factor IF-2, chloroplastic</fullName>
    </recommendedName>
</protein>
<dbReference type="SUPFAM" id="SSF52540">
    <property type="entry name" value="P-loop containing nucleoside triphosphate hydrolases"/>
    <property type="match status" value="1"/>
</dbReference>
<dbReference type="CDD" id="cd01887">
    <property type="entry name" value="IF2_eIF5B"/>
    <property type="match status" value="1"/>
</dbReference>
<dbReference type="GO" id="GO:0009507">
    <property type="term" value="C:chloroplast"/>
    <property type="evidence" value="ECO:0007669"/>
    <property type="project" value="UniProtKB-SubCell"/>
</dbReference>
<dbReference type="HAMAP" id="MF_00100_B">
    <property type="entry name" value="IF_2_B"/>
    <property type="match status" value="1"/>
</dbReference>
<keyword evidence="4" id="KW-0547">Nucleotide-binding</keyword>
<dbReference type="PANTHER" id="PTHR43381">
    <property type="entry name" value="TRANSLATION INITIATION FACTOR IF-2-RELATED"/>
    <property type="match status" value="1"/>
</dbReference>
<dbReference type="Gene3D" id="3.40.50.10050">
    <property type="entry name" value="Translation initiation factor IF- 2, domain 3"/>
    <property type="match status" value="1"/>
</dbReference>
<dbReference type="Pfam" id="PF04760">
    <property type="entry name" value="IF2_N"/>
    <property type="match status" value="1"/>
</dbReference>
<dbReference type="CDD" id="cd03692">
    <property type="entry name" value="mtIF2_IVc"/>
    <property type="match status" value="1"/>
</dbReference>
<keyword evidence="10" id="KW-1133">Transmembrane helix</keyword>
<dbReference type="InterPro" id="IPR009000">
    <property type="entry name" value="Transl_B-barrel_sf"/>
</dbReference>
<evidence type="ECO:0000256" key="5">
    <source>
        <dbReference type="ARBA" id="ARBA00022917"/>
    </source>
</evidence>
<dbReference type="InterPro" id="IPR023115">
    <property type="entry name" value="TIF_IF2_dom3"/>
</dbReference>
<feature type="transmembrane region" description="Helical" evidence="10">
    <location>
        <begin position="177"/>
        <end position="198"/>
    </location>
</feature>
<comment type="similarity">
    <text evidence="2">Belongs to the TRAFAC class translation factor GTPase superfamily. Classic translation factor GTPase family. IF-2 subfamily.</text>
</comment>
<dbReference type="SUPFAM" id="SSF50447">
    <property type="entry name" value="Translation proteins"/>
    <property type="match status" value="2"/>
</dbReference>
<dbReference type="OrthoDB" id="361630at2759"/>
<proteinExistence type="inferred from homology"/>
<dbReference type="SUPFAM" id="SSF52156">
    <property type="entry name" value="Initiation factor IF2/eIF5b, domain 3"/>
    <property type="match status" value="1"/>
</dbReference>
<dbReference type="InterPro" id="IPR005225">
    <property type="entry name" value="Small_GTP-bd"/>
</dbReference>
<feature type="region of interest" description="Disordered" evidence="9">
    <location>
        <begin position="338"/>
        <end position="362"/>
    </location>
</feature>
<dbReference type="EMBL" id="BDSP01000289">
    <property type="protein sequence ID" value="GAX29283.1"/>
    <property type="molecule type" value="Genomic_DNA"/>
</dbReference>
<dbReference type="InParanoid" id="A0A1Z5KSJ3"/>
<keyword evidence="6" id="KW-0342">GTP-binding</keyword>
<accession>A0A1Z5KSJ3</accession>
<dbReference type="PROSITE" id="PS51722">
    <property type="entry name" value="G_TR_2"/>
    <property type="match status" value="1"/>
</dbReference>
<dbReference type="CDD" id="cd03702">
    <property type="entry name" value="IF2_mtIF2_II"/>
    <property type="match status" value="1"/>
</dbReference>
<dbReference type="InterPro" id="IPR015760">
    <property type="entry name" value="TIF_IF2"/>
</dbReference>
<dbReference type="FunFam" id="2.40.30.10:FF:000054">
    <property type="entry name" value="Translation initiation factor IF-2"/>
    <property type="match status" value="1"/>
</dbReference>
<dbReference type="GO" id="GO:0003743">
    <property type="term" value="F:translation initiation factor activity"/>
    <property type="evidence" value="ECO:0007669"/>
    <property type="project" value="UniProtKB-KW"/>
</dbReference>
<keyword evidence="3 12" id="KW-0396">Initiation factor</keyword>
<dbReference type="Pfam" id="PF11987">
    <property type="entry name" value="IF-2"/>
    <property type="match status" value="1"/>
</dbReference>
<keyword evidence="10" id="KW-0812">Transmembrane</keyword>
<feature type="transmembrane region" description="Helical" evidence="10">
    <location>
        <begin position="6"/>
        <end position="24"/>
    </location>
</feature>
<evidence type="ECO:0000256" key="8">
    <source>
        <dbReference type="ARBA" id="ARBA00044105"/>
    </source>
</evidence>
<dbReference type="Pfam" id="PF22042">
    <property type="entry name" value="EF-G_D2"/>
    <property type="match status" value="1"/>
</dbReference>
<feature type="transmembrane region" description="Helical" evidence="10">
    <location>
        <begin position="147"/>
        <end position="165"/>
    </location>
</feature>
<dbReference type="InterPro" id="IPR044145">
    <property type="entry name" value="IF2_II"/>
</dbReference>
<dbReference type="Proteomes" id="UP000198406">
    <property type="component" value="Unassembled WGS sequence"/>
</dbReference>
<feature type="region of interest" description="Disordered" evidence="9">
    <location>
        <begin position="39"/>
        <end position="83"/>
    </location>
</feature>
<dbReference type="InterPro" id="IPR036925">
    <property type="entry name" value="TIF_IF2_dom3_sf"/>
</dbReference>
<dbReference type="FunFam" id="3.40.50.300:FF:000019">
    <property type="entry name" value="Translation initiation factor IF-2"/>
    <property type="match status" value="1"/>
</dbReference>
<evidence type="ECO:0000256" key="1">
    <source>
        <dbReference type="ARBA" id="ARBA00004229"/>
    </source>
</evidence>
<dbReference type="InterPro" id="IPR000178">
    <property type="entry name" value="TF_IF2_bacterial-like"/>
</dbReference>
<evidence type="ECO:0000256" key="4">
    <source>
        <dbReference type="ARBA" id="ARBA00022741"/>
    </source>
</evidence>
<dbReference type="InterPro" id="IPR027417">
    <property type="entry name" value="P-loop_NTPase"/>
</dbReference>
<evidence type="ECO:0000256" key="2">
    <source>
        <dbReference type="ARBA" id="ARBA00007733"/>
    </source>
</evidence>
<dbReference type="InterPro" id="IPR006847">
    <property type="entry name" value="IF2_N"/>
</dbReference>
<evidence type="ECO:0000256" key="10">
    <source>
        <dbReference type="SAM" id="Phobius"/>
    </source>
</evidence>
<dbReference type="Pfam" id="PF00009">
    <property type="entry name" value="GTP_EFTU"/>
    <property type="match status" value="1"/>
</dbReference>
<dbReference type="FunFam" id="2.40.30.10:FF:000008">
    <property type="entry name" value="Translation initiation factor IF-2"/>
    <property type="match status" value="1"/>
</dbReference>
<dbReference type="AlphaFoldDB" id="A0A1Z5KSJ3"/>
<comment type="function">
    <text evidence="7">One of the essential components for the initiation of protein synthesis. Protects formylmethionyl-tRNA from spontaneous hydrolysis and promotes its binding to the 30S ribosomal subunits. Also involved in the hydrolysis of GTP during the formation of the 70S ribosomal complex.</text>
</comment>
<sequence length="864" mass="93124">MVALSQLTTWNYLLVILCSTVAFVPEWRQIKSRTLGIQAPWGTPVLSSPAQTENGNGNNQRSKPPRRRPPTGNGGGGGSFKLGQPMKLQRIVSQSPAEDFETLTAEPPQRNRQEPVASASTDRAPRPPRKFSRDEEKPADLVASCRIMIAFIFCASLMISFAYLLRDIFVVCFVPHFYLLLSVCFVMLSTAAVSAGPIKEGTRRRDGKPARRGRVDDDIPKKNSAKNSLRVGGTGRKGRSAELTQRRGTLKRRDRAGEKEAKAEAALERKTVYLSDGPMTVAELADALDEKPVAIIKMLMTDLGVMASMTQSLDVATCIAVAQGFGKIVADVDESELEGDGSALETGVVLDEDDDEESLRPRPPVVTIMGHVDHGKTSLLDAIRNTDVTAGEAGGITQHITSYQVKHNGQLITFIDTPGHAAFTDMRERGANITDMVILVVAADDSVKQQTVDSIMCARQAGVPLVVAVNKCDLETADPIKVMTDLTAYDVLTEDFGGDVLVSRISAKKGENLDDLLDKVMLQAEIQNLRANPDRSAECIVIEANVQKGLGTVATSLVKRGTLRVGDIFVAGETYGRVRALISTADGKTRMKEAGPSTPVNIVGFEGIPAAGDILVVSDDEQVARELAESRQRIARERSSSSYQAGLMSSVAMAFGPGKERREMCVVVKADVQGSAEALTRALSELKLENDEAVVGIKVLVSEAGEINKSDISIASVTPGTIVIAFNCAASFAAMEDARAAGIDIEYYNIIYDAIESVQKRMQEVLSPTPDGEYVGSAVVQEVFNIGGTGNIGGSRCTDGYLRKGGNVRVLRGDKILAESKIVSLRNFKAEVDSIEEGDECGIGLFEFEDFQPNDVIECFVVKK</sequence>
<keyword evidence="10" id="KW-0472">Membrane</keyword>
<organism evidence="12 13">
    <name type="scientific">Fistulifera solaris</name>
    <name type="common">Oleaginous diatom</name>
    <dbReference type="NCBI Taxonomy" id="1519565"/>
    <lineage>
        <taxon>Eukaryota</taxon>
        <taxon>Sar</taxon>
        <taxon>Stramenopiles</taxon>
        <taxon>Ochrophyta</taxon>
        <taxon>Bacillariophyta</taxon>
        <taxon>Bacillariophyceae</taxon>
        <taxon>Bacillariophycidae</taxon>
        <taxon>Naviculales</taxon>
        <taxon>Naviculaceae</taxon>
        <taxon>Fistulifera</taxon>
    </lineage>
</organism>
<reference evidence="12 13" key="1">
    <citation type="journal article" date="2015" name="Plant Cell">
        <title>Oil accumulation by the oleaginous diatom Fistulifera solaris as revealed by the genome and transcriptome.</title>
        <authorList>
            <person name="Tanaka T."/>
            <person name="Maeda Y."/>
            <person name="Veluchamy A."/>
            <person name="Tanaka M."/>
            <person name="Abida H."/>
            <person name="Marechal E."/>
            <person name="Bowler C."/>
            <person name="Muto M."/>
            <person name="Sunaga Y."/>
            <person name="Tanaka M."/>
            <person name="Yoshino T."/>
            <person name="Taniguchi T."/>
            <person name="Fukuda Y."/>
            <person name="Nemoto M."/>
            <person name="Matsumoto M."/>
            <person name="Wong P.S."/>
            <person name="Aburatani S."/>
            <person name="Fujibuchi W."/>
        </authorList>
    </citation>
    <scope>NUCLEOTIDE SEQUENCE [LARGE SCALE GENOMIC DNA]</scope>
    <source>
        <strain evidence="12 13">JPCC DA0580</strain>
    </source>
</reference>
<dbReference type="FunFam" id="3.40.50.10050:FF:000001">
    <property type="entry name" value="Translation initiation factor IF-2"/>
    <property type="match status" value="1"/>
</dbReference>
<evidence type="ECO:0000256" key="3">
    <source>
        <dbReference type="ARBA" id="ARBA00022540"/>
    </source>
</evidence>
<keyword evidence="5" id="KW-0648">Protein biosynthesis</keyword>
<dbReference type="GO" id="GO:0005525">
    <property type="term" value="F:GTP binding"/>
    <property type="evidence" value="ECO:0007669"/>
    <property type="project" value="UniProtKB-KW"/>
</dbReference>
<name>A0A1Z5KSJ3_FISSO</name>
<dbReference type="PROSITE" id="PS01176">
    <property type="entry name" value="IF2"/>
    <property type="match status" value="1"/>
</dbReference>
<gene>
    <name evidence="12" type="ORF">FisN_16Hh287</name>
</gene>
<feature type="compositionally biased region" description="Polar residues" evidence="9">
    <location>
        <begin position="45"/>
        <end position="62"/>
    </location>
</feature>
<dbReference type="GO" id="GO:0003924">
    <property type="term" value="F:GTPase activity"/>
    <property type="evidence" value="ECO:0007669"/>
    <property type="project" value="InterPro"/>
</dbReference>
<comment type="caution">
    <text evidence="12">The sequence shown here is derived from an EMBL/GenBank/DDBJ whole genome shotgun (WGS) entry which is preliminary data.</text>
</comment>
<comment type="subcellular location">
    <subcellularLocation>
        <location evidence="1">Plastid</location>
        <location evidence="1">Chloroplast</location>
    </subcellularLocation>
</comment>
<dbReference type="Gene3D" id="3.40.50.300">
    <property type="entry name" value="P-loop containing nucleotide triphosphate hydrolases"/>
    <property type="match status" value="1"/>
</dbReference>
<keyword evidence="13" id="KW-1185">Reference proteome</keyword>
<feature type="compositionally biased region" description="Basic and acidic residues" evidence="9">
    <location>
        <begin position="200"/>
        <end position="221"/>
    </location>
</feature>
<feature type="domain" description="Tr-type G" evidence="11">
    <location>
        <begin position="361"/>
        <end position="530"/>
    </location>
</feature>
<evidence type="ECO:0000259" key="11">
    <source>
        <dbReference type="PROSITE" id="PS51722"/>
    </source>
</evidence>
<dbReference type="Gene3D" id="2.40.30.10">
    <property type="entry name" value="Translation factors"/>
    <property type="match status" value="2"/>
</dbReference>
<dbReference type="PANTHER" id="PTHR43381:SF5">
    <property type="entry name" value="TR-TYPE G DOMAIN-CONTAINING PROTEIN"/>
    <property type="match status" value="1"/>
</dbReference>
<dbReference type="InterPro" id="IPR000795">
    <property type="entry name" value="T_Tr_GTP-bd_dom"/>
</dbReference>
<evidence type="ECO:0000256" key="7">
    <source>
        <dbReference type="ARBA" id="ARBA00025162"/>
    </source>
</evidence>
<evidence type="ECO:0000256" key="9">
    <source>
        <dbReference type="SAM" id="MobiDB-lite"/>
    </source>
</evidence>
<feature type="region of interest" description="Disordered" evidence="9">
    <location>
        <begin position="99"/>
        <end position="136"/>
    </location>
</feature>
<dbReference type="NCBIfam" id="TIGR00487">
    <property type="entry name" value="IF-2"/>
    <property type="match status" value="1"/>
</dbReference>
<evidence type="ECO:0000313" key="13">
    <source>
        <dbReference type="Proteomes" id="UP000198406"/>
    </source>
</evidence>
<evidence type="ECO:0000256" key="6">
    <source>
        <dbReference type="ARBA" id="ARBA00023134"/>
    </source>
</evidence>
<feature type="region of interest" description="Disordered" evidence="9">
    <location>
        <begin position="198"/>
        <end position="263"/>
    </location>
</feature>
<dbReference type="NCBIfam" id="TIGR00231">
    <property type="entry name" value="small_GTP"/>
    <property type="match status" value="1"/>
</dbReference>